<name>A0A7J0FUE8_9ERIC</name>
<evidence type="ECO:0000313" key="2">
    <source>
        <dbReference type="Proteomes" id="UP000585474"/>
    </source>
</evidence>
<organism evidence="1 2">
    <name type="scientific">Actinidia rufa</name>
    <dbReference type="NCBI Taxonomy" id="165716"/>
    <lineage>
        <taxon>Eukaryota</taxon>
        <taxon>Viridiplantae</taxon>
        <taxon>Streptophyta</taxon>
        <taxon>Embryophyta</taxon>
        <taxon>Tracheophyta</taxon>
        <taxon>Spermatophyta</taxon>
        <taxon>Magnoliopsida</taxon>
        <taxon>eudicotyledons</taxon>
        <taxon>Gunneridae</taxon>
        <taxon>Pentapetalae</taxon>
        <taxon>asterids</taxon>
        <taxon>Ericales</taxon>
        <taxon>Actinidiaceae</taxon>
        <taxon>Actinidia</taxon>
    </lineage>
</organism>
<keyword evidence="2" id="KW-1185">Reference proteome</keyword>
<dbReference type="EMBL" id="BJWL01000015">
    <property type="protein sequence ID" value="GFZ02326.1"/>
    <property type="molecule type" value="Genomic_DNA"/>
</dbReference>
<proteinExistence type="predicted"/>
<dbReference type="Proteomes" id="UP000585474">
    <property type="component" value="Unassembled WGS sequence"/>
</dbReference>
<evidence type="ECO:0000313" key="1">
    <source>
        <dbReference type="EMBL" id="GFZ02326.1"/>
    </source>
</evidence>
<reference evidence="1 2" key="1">
    <citation type="submission" date="2019-07" db="EMBL/GenBank/DDBJ databases">
        <title>De Novo Assembly of kiwifruit Actinidia rufa.</title>
        <authorList>
            <person name="Sugita-Konishi S."/>
            <person name="Sato K."/>
            <person name="Mori E."/>
            <person name="Abe Y."/>
            <person name="Kisaki G."/>
            <person name="Hamano K."/>
            <person name="Suezawa K."/>
            <person name="Otani M."/>
            <person name="Fukuda T."/>
            <person name="Manabe T."/>
            <person name="Gomi K."/>
            <person name="Tabuchi M."/>
            <person name="Akimitsu K."/>
            <person name="Kataoka I."/>
        </authorList>
    </citation>
    <scope>NUCLEOTIDE SEQUENCE [LARGE SCALE GENOMIC DNA]</scope>
    <source>
        <strain evidence="2">cv. Fuchu</strain>
    </source>
</reference>
<accession>A0A7J0FUE8</accession>
<sequence>MHTSIILFFPRSLLTRVGVPLAKHHRFRRSYAHLMSCLHHPQFSRYKSNDYYLKQLIEEWCEGVIQNNNQNDGKFISCEETDLGGPQSLLLEKVAAHLHKRNAESVAIDVRGLTKVEARIVVLAVLRMIKENHAQGYPPKDDLFIILGVKIIGTTTAEDKFELEDAIIKLLRDELGLEVILSGSKKVNSVTSFDSYANAEKILVSDRFPTELESSARRPAVLQRLKIPRKSLQFWLRRRISTRR</sequence>
<dbReference type="OrthoDB" id="1734839at2759"/>
<gene>
    <name evidence="1" type="ORF">Acr_15g0009340</name>
</gene>
<protein>
    <submittedName>
        <fullName evidence="1">Tetratricopeptide repeat (TPR)-like superfamily protein</fullName>
    </submittedName>
</protein>
<dbReference type="AlphaFoldDB" id="A0A7J0FUE8"/>
<comment type="caution">
    <text evidence="1">The sequence shown here is derived from an EMBL/GenBank/DDBJ whole genome shotgun (WGS) entry which is preliminary data.</text>
</comment>